<dbReference type="SFLD" id="SFLDS00019">
    <property type="entry name" value="Glutathione_Transferase_(cytos"/>
    <property type="match status" value="1"/>
</dbReference>
<comment type="caution">
    <text evidence="2">The sequence shown here is derived from an EMBL/GenBank/DDBJ whole genome shotgun (WGS) entry which is preliminary data.</text>
</comment>
<dbReference type="Gene3D" id="3.40.30.10">
    <property type="entry name" value="Glutaredoxin"/>
    <property type="match status" value="1"/>
</dbReference>
<dbReference type="EMBL" id="JBHRXV010000007">
    <property type="protein sequence ID" value="MFC3712776.1"/>
    <property type="molecule type" value="Genomic_DNA"/>
</dbReference>
<evidence type="ECO:0000313" key="3">
    <source>
        <dbReference type="Proteomes" id="UP001595615"/>
    </source>
</evidence>
<dbReference type="CDD" id="cd03194">
    <property type="entry name" value="GST_C_3"/>
    <property type="match status" value="1"/>
</dbReference>
<proteinExistence type="predicted"/>
<dbReference type="CDD" id="cd03043">
    <property type="entry name" value="GST_N_1"/>
    <property type="match status" value="1"/>
</dbReference>
<dbReference type="SUPFAM" id="SSF47616">
    <property type="entry name" value="GST C-terminal domain-like"/>
    <property type="match status" value="1"/>
</dbReference>
<gene>
    <name evidence="2" type="ORF">ACFOMD_09355</name>
</gene>
<sequence length="217" mass="24065">MLKIIVGNKRYSSWSLRGWLAVKHAGLPHEERVIPMWTPEYEAAKADGLLPSGKVPTLWDGSDVVVWDSLAITDYLADKVGGDRFWPADPAARAFARSISAEMHSSFSALRQQCGMNLGRHYPNFAVSAETRADIDRITALWTEARTRFGAGGDFLFGAFGAADIMFSAVVTRFVTYDIELPPVAQAYVEAMVAQPFMREWKAGADAETIILEKYEL</sequence>
<dbReference type="InterPro" id="IPR040079">
    <property type="entry name" value="Glutathione_S-Trfase"/>
</dbReference>
<dbReference type="SUPFAM" id="SSF52833">
    <property type="entry name" value="Thioredoxin-like"/>
    <property type="match status" value="1"/>
</dbReference>
<evidence type="ECO:0000259" key="1">
    <source>
        <dbReference type="PROSITE" id="PS50404"/>
    </source>
</evidence>
<dbReference type="RefSeq" id="WP_380860324.1">
    <property type="nucleotide sequence ID" value="NZ_JBHRXV010000007.1"/>
</dbReference>
<evidence type="ECO:0000313" key="2">
    <source>
        <dbReference type="EMBL" id="MFC3712776.1"/>
    </source>
</evidence>
<keyword evidence="3" id="KW-1185">Reference proteome</keyword>
<accession>A0ABV7XA44</accession>
<dbReference type="PROSITE" id="PS50404">
    <property type="entry name" value="GST_NTER"/>
    <property type="match status" value="1"/>
</dbReference>
<reference evidence="3" key="1">
    <citation type="journal article" date="2019" name="Int. J. Syst. Evol. Microbiol.">
        <title>The Global Catalogue of Microorganisms (GCM) 10K type strain sequencing project: providing services to taxonomists for standard genome sequencing and annotation.</title>
        <authorList>
            <consortium name="The Broad Institute Genomics Platform"/>
            <consortium name="The Broad Institute Genome Sequencing Center for Infectious Disease"/>
            <person name="Wu L."/>
            <person name="Ma J."/>
        </authorList>
    </citation>
    <scope>NUCLEOTIDE SEQUENCE [LARGE SCALE GENOMIC DNA]</scope>
    <source>
        <strain evidence="3">KCTC 42644</strain>
    </source>
</reference>
<dbReference type="Gene3D" id="1.20.1050.10">
    <property type="match status" value="1"/>
</dbReference>
<dbReference type="InterPro" id="IPR036282">
    <property type="entry name" value="Glutathione-S-Trfase_C_sf"/>
</dbReference>
<protein>
    <submittedName>
        <fullName evidence="2">Glutathione S-transferase family protein</fullName>
    </submittedName>
</protein>
<organism evidence="2 3">
    <name type="scientific">Sphingoaurantiacus capsulatus</name>
    <dbReference type="NCBI Taxonomy" id="1771310"/>
    <lineage>
        <taxon>Bacteria</taxon>
        <taxon>Pseudomonadati</taxon>
        <taxon>Pseudomonadota</taxon>
        <taxon>Alphaproteobacteria</taxon>
        <taxon>Sphingomonadales</taxon>
        <taxon>Sphingosinicellaceae</taxon>
        <taxon>Sphingoaurantiacus</taxon>
    </lineage>
</organism>
<dbReference type="PANTHER" id="PTHR42673:SF4">
    <property type="entry name" value="MALEYLACETOACETATE ISOMERASE"/>
    <property type="match status" value="1"/>
</dbReference>
<name>A0ABV7XA44_9SPHN</name>
<dbReference type="Proteomes" id="UP001595615">
    <property type="component" value="Unassembled WGS sequence"/>
</dbReference>
<dbReference type="InterPro" id="IPR036249">
    <property type="entry name" value="Thioredoxin-like_sf"/>
</dbReference>
<dbReference type="PANTHER" id="PTHR42673">
    <property type="entry name" value="MALEYLACETOACETATE ISOMERASE"/>
    <property type="match status" value="1"/>
</dbReference>
<dbReference type="Pfam" id="PF13409">
    <property type="entry name" value="GST_N_2"/>
    <property type="match status" value="1"/>
</dbReference>
<feature type="domain" description="GST N-terminal" evidence="1">
    <location>
        <begin position="2"/>
        <end position="84"/>
    </location>
</feature>
<dbReference type="InterPro" id="IPR004045">
    <property type="entry name" value="Glutathione_S-Trfase_N"/>
</dbReference>